<dbReference type="Pfam" id="PF13628">
    <property type="entry name" value="DUF4142"/>
    <property type="match status" value="1"/>
</dbReference>
<keyword evidence="5" id="KW-1185">Reference proteome</keyword>
<dbReference type="RefSeq" id="WP_115563656.1">
    <property type="nucleotide sequence ID" value="NZ_QRGR01000001.1"/>
</dbReference>
<sequence length="211" mass="23758">MKKMILAVAFLGGVLTFASCDSGTNDQQNTAATGTPVVAPDTAITEEKQELMVYAARNNMLQMELGRLATEHGNTEGVRVYGQRLMDWYSDKQAQLREMAQQYNVTLPLELNDEQAEHVEELQNTAVTEFDEKYWEELADAQQKAINEFDNTLKDVEESDATAFSIWARDTRKELQAQMEQAKSQDFMQGYDTPTGVRDREEEGSGARIGN</sequence>
<dbReference type="EMBL" id="QRGR01000001">
    <property type="protein sequence ID" value="RDV17136.1"/>
    <property type="molecule type" value="Genomic_DNA"/>
</dbReference>
<name>A0A3D8LIJ4_9BACT</name>
<protein>
    <submittedName>
        <fullName evidence="4">DUF4142 domain-containing protein</fullName>
    </submittedName>
</protein>
<dbReference type="Proteomes" id="UP000256708">
    <property type="component" value="Unassembled WGS sequence"/>
</dbReference>
<feature type="signal peptide" evidence="2">
    <location>
        <begin position="1"/>
        <end position="20"/>
    </location>
</feature>
<reference evidence="5" key="1">
    <citation type="submission" date="2018-08" db="EMBL/GenBank/DDBJ databases">
        <authorList>
            <person name="Liu Z.-W."/>
            <person name="Du Z.-J."/>
        </authorList>
    </citation>
    <scope>NUCLEOTIDE SEQUENCE [LARGE SCALE GENOMIC DNA]</scope>
    <source>
        <strain evidence="5">H4X</strain>
    </source>
</reference>
<evidence type="ECO:0000256" key="1">
    <source>
        <dbReference type="SAM" id="MobiDB-lite"/>
    </source>
</evidence>
<feature type="chain" id="PRO_5017718331" evidence="2">
    <location>
        <begin position="21"/>
        <end position="211"/>
    </location>
</feature>
<dbReference type="InterPro" id="IPR025419">
    <property type="entry name" value="DUF4142"/>
</dbReference>
<evidence type="ECO:0000259" key="3">
    <source>
        <dbReference type="Pfam" id="PF13628"/>
    </source>
</evidence>
<dbReference type="PROSITE" id="PS51257">
    <property type="entry name" value="PROKAR_LIPOPROTEIN"/>
    <property type="match status" value="1"/>
</dbReference>
<evidence type="ECO:0000313" key="4">
    <source>
        <dbReference type="EMBL" id="RDV17136.1"/>
    </source>
</evidence>
<gene>
    <name evidence="4" type="ORF">DXT99_01070</name>
</gene>
<feature type="region of interest" description="Disordered" evidence="1">
    <location>
        <begin position="177"/>
        <end position="211"/>
    </location>
</feature>
<keyword evidence="2" id="KW-0732">Signal</keyword>
<feature type="compositionally biased region" description="Polar residues" evidence="1">
    <location>
        <begin position="178"/>
        <end position="187"/>
    </location>
</feature>
<evidence type="ECO:0000256" key="2">
    <source>
        <dbReference type="SAM" id="SignalP"/>
    </source>
</evidence>
<evidence type="ECO:0000313" key="5">
    <source>
        <dbReference type="Proteomes" id="UP000256708"/>
    </source>
</evidence>
<feature type="domain" description="DUF4142" evidence="3">
    <location>
        <begin position="48"/>
        <end position="183"/>
    </location>
</feature>
<proteinExistence type="predicted"/>
<dbReference type="OrthoDB" id="850980at2"/>
<accession>A0A3D8LIJ4</accession>
<comment type="caution">
    <text evidence="4">The sequence shown here is derived from an EMBL/GenBank/DDBJ whole genome shotgun (WGS) entry which is preliminary data.</text>
</comment>
<dbReference type="AlphaFoldDB" id="A0A3D8LIJ4"/>
<organism evidence="4 5">
    <name type="scientific">Pontibacter diazotrophicus</name>
    <dbReference type="NCBI Taxonomy" id="1400979"/>
    <lineage>
        <taxon>Bacteria</taxon>
        <taxon>Pseudomonadati</taxon>
        <taxon>Bacteroidota</taxon>
        <taxon>Cytophagia</taxon>
        <taxon>Cytophagales</taxon>
        <taxon>Hymenobacteraceae</taxon>
        <taxon>Pontibacter</taxon>
    </lineage>
</organism>